<gene>
    <name evidence="1" type="ORF">AM231_14095</name>
</gene>
<reference evidence="2" key="1">
    <citation type="submission" date="2015-08" db="EMBL/GenBank/DDBJ databases">
        <title>Genome sequencing project for genomic taxonomy and phylogenomics of Bacillus-like bacteria.</title>
        <authorList>
            <person name="Liu B."/>
            <person name="Wang J."/>
            <person name="Zhu Y."/>
            <person name="Liu G."/>
            <person name="Chen Q."/>
            <person name="Chen Z."/>
            <person name="Lan J."/>
            <person name="Che J."/>
            <person name="Ge C."/>
            <person name="Shi H."/>
            <person name="Pan Z."/>
            <person name="Liu X."/>
        </authorList>
    </citation>
    <scope>NUCLEOTIDE SEQUENCE [LARGE SCALE GENOMIC DNA]</scope>
    <source>
        <strain evidence="2">FJAT-22460</strain>
    </source>
</reference>
<evidence type="ECO:0000313" key="1">
    <source>
        <dbReference type="EMBL" id="KOR90155.1"/>
    </source>
</evidence>
<evidence type="ECO:0000313" key="2">
    <source>
        <dbReference type="Proteomes" id="UP000036932"/>
    </source>
</evidence>
<name>A0A0M1P754_9BACL</name>
<accession>A0A0M1P754</accession>
<dbReference type="RefSeq" id="WP_054403101.1">
    <property type="nucleotide sequence ID" value="NZ_LIUT01000001.1"/>
</dbReference>
<organism evidence="1 2">
    <name type="scientific">Paenibacillus solani</name>
    <dbReference type="NCBI Taxonomy" id="1705565"/>
    <lineage>
        <taxon>Bacteria</taxon>
        <taxon>Bacillati</taxon>
        <taxon>Bacillota</taxon>
        <taxon>Bacilli</taxon>
        <taxon>Bacillales</taxon>
        <taxon>Paenibacillaceae</taxon>
        <taxon>Paenibacillus</taxon>
    </lineage>
</organism>
<comment type="caution">
    <text evidence="1">The sequence shown here is derived from an EMBL/GenBank/DDBJ whole genome shotgun (WGS) entry which is preliminary data.</text>
</comment>
<dbReference type="OrthoDB" id="2625223at2"/>
<dbReference type="EMBL" id="LIUT01000001">
    <property type="protein sequence ID" value="KOR90155.1"/>
    <property type="molecule type" value="Genomic_DNA"/>
</dbReference>
<keyword evidence="2" id="KW-1185">Reference proteome</keyword>
<dbReference type="Proteomes" id="UP000036932">
    <property type="component" value="Unassembled WGS sequence"/>
</dbReference>
<sequence length="215" mass="24713">MLIRPTQEKYGFMGVGAMANKNRLSGINSRGSNQVRLEGEQMMPEQPQSENEQISIEHQAEEVQVREETGQEQTQQEKLVSVMEESTPIEVANENSNEKPIIQEEQEIVPEQGDSKYQQEDSSQQEAVLNEANTQELKQELYEDKEERPLAIEDIVKPGKFGVTNSQMIPAIKQVIADGSVEKLRMLRSIYLYSFENSLRYLKKSEREFIQNNMK</sequence>
<proteinExistence type="predicted"/>
<protein>
    <submittedName>
        <fullName evidence="1">Uncharacterized protein</fullName>
    </submittedName>
</protein>
<dbReference type="PATRIC" id="fig|1705565.3.peg.4856"/>
<dbReference type="AlphaFoldDB" id="A0A0M1P754"/>